<protein>
    <recommendedName>
        <fullName evidence="2 11">Thymidine kinase</fullName>
        <ecNumber evidence="2 11">2.7.1.21</ecNumber>
    </recommendedName>
</protein>
<keyword evidence="7 11" id="KW-0418">Kinase</keyword>
<evidence type="ECO:0000256" key="4">
    <source>
        <dbReference type="ARBA" id="ARBA00022679"/>
    </source>
</evidence>
<keyword evidence="5" id="KW-0479">Metal-binding</keyword>
<dbReference type="PROSITE" id="PS00603">
    <property type="entry name" value="TK_CELLULAR_TYPE"/>
    <property type="match status" value="1"/>
</dbReference>
<keyword evidence="8" id="KW-0862">Zinc</keyword>
<keyword evidence="9 11" id="KW-0067">ATP-binding</keyword>
<dbReference type="FunFam" id="3.40.50.300:FF:000948">
    <property type="entry name" value="Thymidine kinase"/>
    <property type="match status" value="1"/>
</dbReference>
<dbReference type="GO" id="GO:0071897">
    <property type="term" value="P:DNA biosynthetic process"/>
    <property type="evidence" value="ECO:0007669"/>
    <property type="project" value="UniProtKB-KW"/>
</dbReference>
<dbReference type="Gene3D" id="3.40.50.300">
    <property type="entry name" value="P-loop containing nucleotide triphosphate hydrolases"/>
    <property type="match status" value="1"/>
</dbReference>
<accession>A0AAV8UU19</accession>
<evidence type="ECO:0000256" key="6">
    <source>
        <dbReference type="ARBA" id="ARBA00022741"/>
    </source>
</evidence>
<reference evidence="13 14" key="1">
    <citation type="journal article" date="2023" name="Nat. Commun.">
        <title>Origin of minicircular mitochondrial genomes in red algae.</title>
        <authorList>
            <person name="Lee Y."/>
            <person name="Cho C.H."/>
            <person name="Lee Y.M."/>
            <person name="Park S.I."/>
            <person name="Yang J.H."/>
            <person name="West J.A."/>
            <person name="Bhattacharya D."/>
            <person name="Yoon H.S."/>
        </authorList>
    </citation>
    <scope>NUCLEOTIDE SEQUENCE [LARGE SCALE GENOMIC DNA]</scope>
    <source>
        <strain evidence="13 14">CCMP1338</strain>
        <tissue evidence="13">Whole cell</tissue>
    </source>
</reference>
<comment type="caution">
    <text evidence="13">The sequence shown here is derived from an EMBL/GenBank/DDBJ whole genome shotgun (WGS) entry which is preliminary data.</text>
</comment>
<evidence type="ECO:0000313" key="13">
    <source>
        <dbReference type="EMBL" id="KAJ8906044.1"/>
    </source>
</evidence>
<dbReference type="SUPFAM" id="SSF52540">
    <property type="entry name" value="P-loop containing nucleoside triphosphate hydrolases"/>
    <property type="match status" value="1"/>
</dbReference>
<dbReference type="GO" id="GO:0046104">
    <property type="term" value="P:thymidine metabolic process"/>
    <property type="evidence" value="ECO:0007669"/>
    <property type="project" value="TreeGrafter"/>
</dbReference>
<evidence type="ECO:0000256" key="8">
    <source>
        <dbReference type="ARBA" id="ARBA00022833"/>
    </source>
</evidence>
<comment type="catalytic activity">
    <reaction evidence="10 11">
        <text>thymidine + ATP = dTMP + ADP + H(+)</text>
        <dbReference type="Rhea" id="RHEA:19129"/>
        <dbReference type="ChEBI" id="CHEBI:15378"/>
        <dbReference type="ChEBI" id="CHEBI:17748"/>
        <dbReference type="ChEBI" id="CHEBI:30616"/>
        <dbReference type="ChEBI" id="CHEBI:63528"/>
        <dbReference type="ChEBI" id="CHEBI:456216"/>
        <dbReference type="EC" id="2.7.1.21"/>
    </reaction>
</comment>
<dbReference type="Gene3D" id="3.30.60.20">
    <property type="match status" value="1"/>
</dbReference>
<dbReference type="Pfam" id="PF00265">
    <property type="entry name" value="TK"/>
    <property type="match status" value="1"/>
</dbReference>
<keyword evidence="3 11" id="KW-0237">DNA synthesis</keyword>
<proteinExistence type="inferred from homology"/>
<dbReference type="PANTHER" id="PTHR11441">
    <property type="entry name" value="THYMIDINE KINASE"/>
    <property type="match status" value="1"/>
</dbReference>
<name>A0AAV8UU19_9RHOD</name>
<evidence type="ECO:0000256" key="10">
    <source>
        <dbReference type="ARBA" id="ARBA00048254"/>
    </source>
</evidence>
<organism evidence="13 14">
    <name type="scientific">Rhodosorus marinus</name>
    <dbReference type="NCBI Taxonomy" id="101924"/>
    <lineage>
        <taxon>Eukaryota</taxon>
        <taxon>Rhodophyta</taxon>
        <taxon>Stylonematophyceae</taxon>
        <taxon>Stylonematales</taxon>
        <taxon>Stylonemataceae</taxon>
        <taxon>Rhodosorus</taxon>
    </lineage>
</organism>
<evidence type="ECO:0000256" key="9">
    <source>
        <dbReference type="ARBA" id="ARBA00022840"/>
    </source>
</evidence>
<evidence type="ECO:0000313" key="14">
    <source>
        <dbReference type="Proteomes" id="UP001157974"/>
    </source>
</evidence>
<dbReference type="GO" id="GO:0005524">
    <property type="term" value="F:ATP binding"/>
    <property type="evidence" value="ECO:0007669"/>
    <property type="project" value="UniProtKB-KW"/>
</dbReference>
<dbReference type="Proteomes" id="UP001157974">
    <property type="component" value="Unassembled WGS sequence"/>
</dbReference>
<keyword evidence="4 11" id="KW-0808">Transferase</keyword>
<evidence type="ECO:0000256" key="2">
    <source>
        <dbReference type="ARBA" id="ARBA00012118"/>
    </source>
</evidence>
<sequence>MAFRTLIGRRPLSHMTERIVRPGPASKGGMELIIGPMFAGKTTELLRRSEQRRAAGERVLLVKSSVDTRYSNVEIVSHDQKREPCYSMKELSPLLSEAIASDYDVAAIDEAQFFPDLLSFCLEWVDKQKKTVLVAGLDADCERRKFGEVLDLAPHADRITKLSARCGICGEAACFTKRKGSLTKEQVLIGGSDLYMAACRDHYAVEPPAAHDCAIESKASSVQEEHISVQGVARA</sequence>
<evidence type="ECO:0000256" key="1">
    <source>
        <dbReference type="ARBA" id="ARBA00007587"/>
    </source>
</evidence>
<evidence type="ECO:0000256" key="3">
    <source>
        <dbReference type="ARBA" id="ARBA00022634"/>
    </source>
</evidence>
<evidence type="ECO:0000256" key="5">
    <source>
        <dbReference type="ARBA" id="ARBA00022723"/>
    </source>
</evidence>
<dbReference type="PANTHER" id="PTHR11441:SF0">
    <property type="entry name" value="THYMIDINE KINASE, CYTOSOLIC"/>
    <property type="match status" value="1"/>
</dbReference>
<evidence type="ECO:0000256" key="11">
    <source>
        <dbReference type="RuleBase" id="RU000544"/>
    </source>
</evidence>
<keyword evidence="14" id="KW-1185">Reference proteome</keyword>
<dbReference type="GO" id="GO:0004797">
    <property type="term" value="F:thymidine kinase activity"/>
    <property type="evidence" value="ECO:0007669"/>
    <property type="project" value="UniProtKB-EC"/>
</dbReference>
<dbReference type="InterPro" id="IPR027417">
    <property type="entry name" value="P-loop_NTPase"/>
</dbReference>
<evidence type="ECO:0000256" key="12">
    <source>
        <dbReference type="RuleBase" id="RU004165"/>
    </source>
</evidence>
<dbReference type="SUPFAM" id="SSF57716">
    <property type="entry name" value="Glucocorticoid receptor-like (DNA-binding domain)"/>
    <property type="match status" value="1"/>
</dbReference>
<dbReference type="GO" id="GO:0046872">
    <property type="term" value="F:metal ion binding"/>
    <property type="evidence" value="ECO:0007669"/>
    <property type="project" value="UniProtKB-KW"/>
</dbReference>
<dbReference type="EC" id="2.7.1.21" evidence="2 11"/>
<comment type="similarity">
    <text evidence="1 12">Belongs to the thymidine kinase family.</text>
</comment>
<evidence type="ECO:0000256" key="7">
    <source>
        <dbReference type="ARBA" id="ARBA00022777"/>
    </source>
</evidence>
<dbReference type="InterPro" id="IPR001267">
    <property type="entry name" value="Thymidine_kinase"/>
</dbReference>
<dbReference type="EMBL" id="JAMWBK010000004">
    <property type="protein sequence ID" value="KAJ8906044.1"/>
    <property type="molecule type" value="Genomic_DNA"/>
</dbReference>
<dbReference type="InterPro" id="IPR020633">
    <property type="entry name" value="Thymidine_kinase_CS"/>
</dbReference>
<dbReference type="AlphaFoldDB" id="A0AAV8UU19"/>
<gene>
    <name evidence="13" type="ORF">NDN08_002544</name>
</gene>
<keyword evidence="6 11" id="KW-0547">Nucleotide-binding</keyword>